<evidence type="ECO:0000313" key="1">
    <source>
        <dbReference type="EMBL" id="KRZ68788.1"/>
    </source>
</evidence>
<accession>A0A0V1MA99</accession>
<gene>
    <name evidence="1" type="ORF">T10_6392</name>
</gene>
<evidence type="ECO:0000313" key="2">
    <source>
        <dbReference type="Proteomes" id="UP000054843"/>
    </source>
</evidence>
<dbReference type="AlphaFoldDB" id="A0A0V1MA99"/>
<keyword evidence="2" id="KW-1185">Reference proteome</keyword>
<protein>
    <submittedName>
        <fullName evidence="1">Uncharacterized protein</fullName>
    </submittedName>
</protein>
<proteinExistence type="predicted"/>
<dbReference type="EMBL" id="JYDO01000154">
    <property type="protein sequence ID" value="KRZ68788.1"/>
    <property type="molecule type" value="Genomic_DNA"/>
</dbReference>
<comment type="caution">
    <text evidence="1">The sequence shown here is derived from an EMBL/GenBank/DDBJ whole genome shotgun (WGS) entry which is preliminary data.</text>
</comment>
<name>A0A0V1MA99_9BILA</name>
<organism evidence="1 2">
    <name type="scientific">Trichinella papuae</name>
    <dbReference type="NCBI Taxonomy" id="268474"/>
    <lineage>
        <taxon>Eukaryota</taxon>
        <taxon>Metazoa</taxon>
        <taxon>Ecdysozoa</taxon>
        <taxon>Nematoda</taxon>
        <taxon>Enoplea</taxon>
        <taxon>Dorylaimia</taxon>
        <taxon>Trichinellida</taxon>
        <taxon>Trichinellidae</taxon>
        <taxon>Trichinella</taxon>
    </lineage>
</organism>
<dbReference type="Proteomes" id="UP000054843">
    <property type="component" value="Unassembled WGS sequence"/>
</dbReference>
<reference evidence="1 2" key="1">
    <citation type="submission" date="2015-01" db="EMBL/GenBank/DDBJ databases">
        <title>Evolution of Trichinella species and genotypes.</title>
        <authorList>
            <person name="Korhonen P.K."/>
            <person name="Edoardo P."/>
            <person name="Giuseppe L.R."/>
            <person name="Gasser R.B."/>
        </authorList>
    </citation>
    <scope>NUCLEOTIDE SEQUENCE [LARGE SCALE GENOMIC DNA]</scope>
    <source>
        <strain evidence="1">ISS1980</strain>
    </source>
</reference>
<sequence>MQKLKPVACRSNVCSLFPSTTLSDCRHVCIPVSTKPHGHSPVYSGPHHVIRRTKKTISVSIQGHDTSIAIGRTKPAFVLDNDLHGTSLLNHARREVFAQLAH</sequence>